<evidence type="ECO:0000256" key="1">
    <source>
        <dbReference type="SAM" id="MobiDB-lite"/>
    </source>
</evidence>
<gene>
    <name evidence="2" type="ORF">TrCOL_g6940</name>
</gene>
<evidence type="ECO:0000313" key="2">
    <source>
        <dbReference type="EMBL" id="GMI43011.1"/>
    </source>
</evidence>
<dbReference type="EMBL" id="BRYA01000186">
    <property type="protein sequence ID" value="GMI43011.1"/>
    <property type="molecule type" value="Genomic_DNA"/>
</dbReference>
<keyword evidence="3" id="KW-1185">Reference proteome</keyword>
<protein>
    <submittedName>
        <fullName evidence="2">Uncharacterized protein</fullName>
    </submittedName>
</protein>
<dbReference type="AlphaFoldDB" id="A0A9W7GFD6"/>
<organism evidence="2 3">
    <name type="scientific">Triparma columacea</name>
    <dbReference type="NCBI Taxonomy" id="722753"/>
    <lineage>
        <taxon>Eukaryota</taxon>
        <taxon>Sar</taxon>
        <taxon>Stramenopiles</taxon>
        <taxon>Ochrophyta</taxon>
        <taxon>Bolidophyceae</taxon>
        <taxon>Parmales</taxon>
        <taxon>Triparmaceae</taxon>
        <taxon>Triparma</taxon>
    </lineage>
</organism>
<proteinExistence type="predicted"/>
<sequence>MPSVTIPSSSTRVQDCLTACALDPQIQTKEVKEALEELSRRYAASVFQTSVLVSSHGDLNSSKPLIAKRVLPSDVHLAVSLRSNLPLPLPPSVNEVPQTPQTTTQGVKGAVGGGRVERLITLGFEVNAKPLPLVPNDVYGVAVGGGGGEGRRGVGRVGVKRTFDVIDTLKRERKEEGEVKEGREKGKVSQRGRRKHKVQVKDVLGEEEEEDMQVD</sequence>
<feature type="region of interest" description="Disordered" evidence="1">
    <location>
        <begin position="90"/>
        <end position="110"/>
    </location>
</feature>
<accession>A0A9W7GFD6</accession>
<reference evidence="3" key="1">
    <citation type="journal article" date="2023" name="Commun. Biol.">
        <title>Genome analysis of Parmales, the sister group of diatoms, reveals the evolutionary specialization of diatoms from phago-mixotrophs to photoautotrophs.</title>
        <authorList>
            <person name="Ban H."/>
            <person name="Sato S."/>
            <person name="Yoshikawa S."/>
            <person name="Yamada K."/>
            <person name="Nakamura Y."/>
            <person name="Ichinomiya M."/>
            <person name="Sato N."/>
            <person name="Blanc-Mathieu R."/>
            <person name="Endo H."/>
            <person name="Kuwata A."/>
            <person name="Ogata H."/>
        </authorList>
    </citation>
    <scope>NUCLEOTIDE SEQUENCE [LARGE SCALE GENOMIC DNA]</scope>
</reference>
<feature type="region of interest" description="Disordered" evidence="1">
    <location>
        <begin position="172"/>
        <end position="215"/>
    </location>
</feature>
<comment type="caution">
    <text evidence="2">The sequence shown here is derived from an EMBL/GenBank/DDBJ whole genome shotgun (WGS) entry which is preliminary data.</text>
</comment>
<evidence type="ECO:0000313" key="3">
    <source>
        <dbReference type="Proteomes" id="UP001165065"/>
    </source>
</evidence>
<feature type="compositionally biased region" description="Basic and acidic residues" evidence="1">
    <location>
        <begin position="172"/>
        <end position="187"/>
    </location>
</feature>
<name>A0A9W7GFD6_9STRA</name>
<feature type="compositionally biased region" description="Acidic residues" evidence="1">
    <location>
        <begin position="205"/>
        <end position="215"/>
    </location>
</feature>
<dbReference type="Proteomes" id="UP001165065">
    <property type="component" value="Unassembled WGS sequence"/>
</dbReference>
<feature type="compositionally biased region" description="Basic residues" evidence="1">
    <location>
        <begin position="188"/>
        <end position="198"/>
    </location>
</feature>